<keyword evidence="3" id="KW-1185">Reference proteome</keyword>
<dbReference type="Proteomes" id="UP000256970">
    <property type="component" value="Unassembled WGS sequence"/>
</dbReference>
<keyword evidence="1" id="KW-0732">Signal</keyword>
<reference evidence="2 3" key="1">
    <citation type="submission" date="2016-10" db="EMBL/GenBank/DDBJ databases">
        <authorList>
            <person name="Cai Z."/>
        </authorList>
    </citation>
    <scope>NUCLEOTIDE SEQUENCE [LARGE SCALE GENOMIC DNA]</scope>
</reference>
<evidence type="ECO:0000313" key="2">
    <source>
        <dbReference type="EMBL" id="SZX61125.1"/>
    </source>
</evidence>
<dbReference type="AlphaFoldDB" id="A0A383V698"/>
<feature type="chain" id="PRO_5016690073" description="Pherophorin domain-containing protein" evidence="1">
    <location>
        <begin position="17"/>
        <end position="246"/>
    </location>
</feature>
<sequence length="246" mass="25298">MLRLLLLLALVGAVTASVVQLDVCNMHARASSAPSMALSIKDGMCTVSSMAMAMAGSSSSSSRSSSRGCAASSSNEAVVLSFACKPRASAAVKQAVGPAVNVWASIPDTPLAAAAPNAALAVQAAAASCNLTTLNPGLYFHRSPPLYLYGYSVQGLPCQRVQKGLAAMQAAGSSGAAATQSGLWLLPSRPAPPKDFSTTKQSCHLVLDLAARSYISNASFPCSMTPSPFEQLGAGCCYDPPRRRRQ</sequence>
<gene>
    <name evidence="2" type="ORF">BQ4739_LOCUS1653</name>
</gene>
<name>A0A383V698_TETOB</name>
<protein>
    <recommendedName>
        <fullName evidence="4">Pherophorin domain-containing protein</fullName>
    </recommendedName>
</protein>
<evidence type="ECO:0000313" key="3">
    <source>
        <dbReference type="Proteomes" id="UP000256970"/>
    </source>
</evidence>
<proteinExistence type="predicted"/>
<feature type="signal peptide" evidence="1">
    <location>
        <begin position="1"/>
        <end position="16"/>
    </location>
</feature>
<dbReference type="EMBL" id="FNXT01000125">
    <property type="protein sequence ID" value="SZX61125.1"/>
    <property type="molecule type" value="Genomic_DNA"/>
</dbReference>
<organism evidence="2 3">
    <name type="scientific">Tetradesmus obliquus</name>
    <name type="common">Green alga</name>
    <name type="synonym">Acutodesmus obliquus</name>
    <dbReference type="NCBI Taxonomy" id="3088"/>
    <lineage>
        <taxon>Eukaryota</taxon>
        <taxon>Viridiplantae</taxon>
        <taxon>Chlorophyta</taxon>
        <taxon>core chlorophytes</taxon>
        <taxon>Chlorophyceae</taxon>
        <taxon>CS clade</taxon>
        <taxon>Sphaeropleales</taxon>
        <taxon>Scenedesmaceae</taxon>
        <taxon>Tetradesmus</taxon>
    </lineage>
</organism>
<accession>A0A383V698</accession>
<evidence type="ECO:0000256" key="1">
    <source>
        <dbReference type="SAM" id="SignalP"/>
    </source>
</evidence>
<evidence type="ECO:0008006" key="4">
    <source>
        <dbReference type="Google" id="ProtNLM"/>
    </source>
</evidence>